<accession>W8U886</accession>
<dbReference type="AlphaFoldDB" id="W8U886"/>
<evidence type="ECO:0000259" key="1">
    <source>
        <dbReference type="Pfam" id="PF22636"/>
    </source>
</evidence>
<dbReference type="InterPro" id="IPR054485">
    <property type="entry name" value="FlK-like_dom"/>
</dbReference>
<reference evidence="2 3" key="1">
    <citation type="journal article" date="2014" name="Genome Announc.">
        <title>Complete Genome Sequence of Amino Acid-Utilizing Eubacterium acidaminophilum al-2 (DSM 3953).</title>
        <authorList>
            <person name="Poehlein A."/>
            <person name="Andreesen J.R."/>
            <person name="Daniel R."/>
        </authorList>
    </citation>
    <scope>NUCLEOTIDE SEQUENCE [LARGE SCALE GENOMIC DNA]</scope>
    <source>
        <strain evidence="2 3">DSM 3953</strain>
    </source>
</reference>
<dbReference type="PIRSF" id="PIRSF014972">
    <property type="entry name" value="FlK"/>
    <property type="match status" value="1"/>
</dbReference>
<dbReference type="HOGENOM" id="CLU_119426_0_1_9"/>
<dbReference type="STRING" id="1286171.EAL2_c17940"/>
<dbReference type="RefSeq" id="WP_025436043.1">
    <property type="nucleotide sequence ID" value="NZ_CP007452.1"/>
</dbReference>
<proteinExistence type="predicted"/>
<sequence>MKDVKPGVKASVQRVVSFEDTAAALGNEGIKVLSSPSMILLMELASSKVLEPLLEEDERTVGISFDIKHMAPTPAGMSVVANSELVEAKGIKFKFNVEVLDDLEKIGEGTISMAVIKMDRFLEGAIAKKL</sequence>
<dbReference type="Gene3D" id="3.10.129.10">
    <property type="entry name" value="Hotdog Thioesterase"/>
    <property type="match status" value="1"/>
</dbReference>
<protein>
    <recommendedName>
        <fullName evidence="1">Fluoroacetyl-CoA-specific thioesterase-like domain-containing protein</fullName>
    </recommendedName>
</protein>
<dbReference type="SUPFAM" id="SSF54637">
    <property type="entry name" value="Thioesterase/thiol ester dehydrase-isomerase"/>
    <property type="match status" value="1"/>
</dbReference>
<keyword evidence="3" id="KW-1185">Reference proteome</keyword>
<gene>
    <name evidence="2" type="ORF">EAL2_c17940</name>
</gene>
<dbReference type="InterPro" id="IPR029069">
    <property type="entry name" value="HotDog_dom_sf"/>
</dbReference>
<evidence type="ECO:0000313" key="3">
    <source>
        <dbReference type="Proteomes" id="UP000019591"/>
    </source>
</evidence>
<dbReference type="PANTHER" id="PTHR36934">
    <property type="entry name" value="BLR0278 PROTEIN"/>
    <property type="match status" value="1"/>
</dbReference>
<dbReference type="InterPro" id="IPR025540">
    <property type="entry name" value="FlK"/>
</dbReference>
<dbReference type="OrthoDB" id="6902891at2"/>
<feature type="domain" description="Fluoroacetyl-CoA-specific thioesterase-like" evidence="1">
    <location>
        <begin position="16"/>
        <end position="118"/>
    </location>
</feature>
<dbReference type="Proteomes" id="UP000019591">
    <property type="component" value="Chromosome"/>
</dbReference>
<organism evidence="2 3">
    <name type="scientific">Peptoclostridium acidaminophilum DSM 3953</name>
    <dbReference type="NCBI Taxonomy" id="1286171"/>
    <lineage>
        <taxon>Bacteria</taxon>
        <taxon>Bacillati</taxon>
        <taxon>Bacillota</taxon>
        <taxon>Clostridia</taxon>
        <taxon>Peptostreptococcales</taxon>
        <taxon>Peptoclostridiaceae</taxon>
        <taxon>Peptoclostridium</taxon>
    </lineage>
</organism>
<dbReference type="PATRIC" id="fig|1286171.3.peg.1753"/>
<dbReference type="KEGG" id="eac:EAL2_c17940"/>
<dbReference type="EMBL" id="CP007452">
    <property type="protein sequence ID" value="AHM57086.1"/>
    <property type="molecule type" value="Genomic_DNA"/>
</dbReference>
<evidence type="ECO:0000313" key="2">
    <source>
        <dbReference type="EMBL" id="AHM57086.1"/>
    </source>
</evidence>
<dbReference type="eggNOG" id="COG5496">
    <property type="taxonomic scope" value="Bacteria"/>
</dbReference>
<dbReference type="Pfam" id="PF22636">
    <property type="entry name" value="FlK"/>
    <property type="match status" value="1"/>
</dbReference>
<dbReference type="PANTHER" id="PTHR36934:SF1">
    <property type="entry name" value="THIOESTERASE DOMAIN-CONTAINING PROTEIN"/>
    <property type="match status" value="1"/>
</dbReference>
<name>W8U886_PEPAC</name>